<dbReference type="GO" id="GO:0005524">
    <property type="term" value="F:ATP binding"/>
    <property type="evidence" value="ECO:0007669"/>
    <property type="project" value="UniProtKB-KW"/>
</dbReference>
<evidence type="ECO:0000313" key="12">
    <source>
        <dbReference type="EMBL" id="ELU15824.1"/>
    </source>
</evidence>
<dbReference type="GO" id="GO:0003678">
    <property type="term" value="F:DNA helicase activity"/>
    <property type="evidence" value="ECO:0007669"/>
    <property type="project" value="InterPro"/>
</dbReference>
<evidence type="ECO:0000256" key="8">
    <source>
        <dbReference type="SAM" id="Phobius"/>
    </source>
</evidence>
<feature type="non-terminal residue" evidence="12">
    <location>
        <position position="1"/>
    </location>
</feature>
<dbReference type="Proteomes" id="UP000014760">
    <property type="component" value="Unassembled WGS sequence"/>
</dbReference>
<dbReference type="EMBL" id="AMQN01004461">
    <property type="status" value="NOT_ANNOTATED_CDS"/>
    <property type="molecule type" value="Genomic_DNA"/>
</dbReference>
<keyword evidence="14" id="KW-1185">Reference proteome</keyword>
<dbReference type="InterPro" id="IPR049730">
    <property type="entry name" value="SNF2/RAD54-like_C"/>
</dbReference>
<evidence type="ECO:0000259" key="10">
    <source>
        <dbReference type="PROSITE" id="PS51192"/>
    </source>
</evidence>
<name>R7VB32_CAPTE</name>
<gene>
    <name evidence="12" type="ORF">CAPTEDRAFT_142589</name>
</gene>
<dbReference type="InterPro" id="IPR043472">
    <property type="entry name" value="Macro_dom-like"/>
</dbReference>
<feature type="compositionally biased region" description="Basic and acidic residues" evidence="7">
    <location>
        <begin position="595"/>
        <end position="605"/>
    </location>
</feature>
<dbReference type="OMA" id="WQNELFR"/>
<evidence type="ECO:0000259" key="9">
    <source>
        <dbReference type="PROSITE" id="PS51154"/>
    </source>
</evidence>
<dbReference type="InterPro" id="IPR031053">
    <property type="entry name" value="ALC1"/>
</dbReference>
<dbReference type="CDD" id="cd18793">
    <property type="entry name" value="SF2_C_SNF"/>
    <property type="match status" value="1"/>
</dbReference>
<evidence type="ECO:0000256" key="2">
    <source>
        <dbReference type="ARBA" id="ARBA00007025"/>
    </source>
</evidence>
<dbReference type="InterPro" id="IPR038718">
    <property type="entry name" value="SNF2-like_sf"/>
</dbReference>
<comment type="similarity">
    <text evidence="2">Belongs to the SNF2/RAD54 helicase family.</text>
</comment>
<dbReference type="HOGENOM" id="CLU_000315_17_9_1"/>
<evidence type="ECO:0000256" key="1">
    <source>
        <dbReference type="ARBA" id="ARBA00004123"/>
    </source>
</evidence>
<dbReference type="PROSITE" id="PS51194">
    <property type="entry name" value="HELICASE_CTER"/>
    <property type="match status" value="1"/>
</dbReference>
<evidence type="ECO:0000259" key="11">
    <source>
        <dbReference type="PROSITE" id="PS51194"/>
    </source>
</evidence>
<dbReference type="InterPro" id="IPR027417">
    <property type="entry name" value="P-loop_NTPase"/>
</dbReference>
<evidence type="ECO:0000313" key="14">
    <source>
        <dbReference type="Proteomes" id="UP000014760"/>
    </source>
</evidence>
<proteinExistence type="inferred from homology"/>
<dbReference type="STRING" id="283909.R7VB32"/>
<sequence>VQLHDHQVEGVRWLAERQLRCHGCILGDEMGLGKTCQTISLLLYLKGSGQSNGPHLILSPLSVLQNWADEFERFAPDLTIVKYIGAKDDRPALQEKIRNSLYLNAVITTYEMALKDESFLRSFPWFCLVIDEGHRLKNSESLLYKILVDFEAEFRLLLTGTPVQNNLSELYSLLSFVAHKIFRPNLMEVFIQKYRNLSEGSEEASKLHDILRPFLLRRLKTDVLHNLPVKSEVVLYHGLSALQKKQYKAILTRDASAFESNTPVSLMNIVVQLRKSVSHPYLFDAGVEPEPFELGEHLVTSSGKLMLLDKLLSFLKVNGHKVLVFSQMTRSLDVIQDYLALRGYTYERLDGSVRGEERHLAVRSFNQDKGTFIFLLSTKAGGVGLNLVGADTVIFFDSDFNPQNDLQAAARAHRIGQKRNVKVIRLVGKNTLEEIIIERARKKLQLSHSVIEAGKFTTDQNKNNTESLSAILKFGVDTLFKNDDATTEDVDFEKILGQSKNGNWMKQEVKQTSDEDAPSTSDTQNLYVFEGKDYKQEPSAEDIKKFADLMSEKAVAVDTEGAESRSLRKHRADVNWLQKLPDERSKRKPLSAQELAERQKKRQETMARKAKEMAEKEEKKLEMKRKKREALWEKHHYESLNIQINEEEQEEEEEEEAGEDLRYVLGDVTHPQEEKRDAIVIHCADDSGAWGSGGLFSALDARSTKPEESYTLAGEMQDLALGDVHLIPIDDVKPRVGGHDYLALVIAQHWDKRSGLTGIKLSALEEALRKIYQIAKERKASIHLPRIGHNTPDFNWYGTERLLRKILASRGIPTYMFVISMHIDIVLMYLYTFVDITSLAQLLLRREFVE</sequence>
<dbReference type="SMART" id="SM00490">
    <property type="entry name" value="HELICc"/>
    <property type="match status" value="1"/>
</dbReference>
<dbReference type="PANTHER" id="PTHR47157">
    <property type="entry name" value="CHROMODOMAIN-HELICASE-DNA-BINDING PROTEIN 1-LIKE"/>
    <property type="match status" value="1"/>
</dbReference>
<comment type="subcellular location">
    <subcellularLocation>
        <location evidence="1">Nucleus</location>
    </subcellularLocation>
</comment>
<dbReference type="Gene3D" id="3.40.220.10">
    <property type="entry name" value="Leucine Aminopeptidase, subunit E, domain 1"/>
    <property type="match status" value="1"/>
</dbReference>
<dbReference type="PANTHER" id="PTHR47157:SF1">
    <property type="entry name" value="CHROMODOMAIN-HELICASE-DNA-BINDING PROTEIN 1-LIKE"/>
    <property type="match status" value="1"/>
</dbReference>
<dbReference type="SMART" id="SM00487">
    <property type="entry name" value="DEXDc"/>
    <property type="match status" value="1"/>
</dbReference>
<dbReference type="GO" id="GO:0005634">
    <property type="term" value="C:nucleus"/>
    <property type="evidence" value="ECO:0007669"/>
    <property type="project" value="UniProtKB-SubCell"/>
</dbReference>
<dbReference type="Pfam" id="PF00271">
    <property type="entry name" value="Helicase_C"/>
    <property type="match status" value="1"/>
</dbReference>
<reference evidence="12 14" key="2">
    <citation type="journal article" date="2013" name="Nature">
        <title>Insights into bilaterian evolution from three spiralian genomes.</title>
        <authorList>
            <person name="Simakov O."/>
            <person name="Marletaz F."/>
            <person name="Cho S.J."/>
            <person name="Edsinger-Gonzales E."/>
            <person name="Havlak P."/>
            <person name="Hellsten U."/>
            <person name="Kuo D.H."/>
            <person name="Larsson T."/>
            <person name="Lv J."/>
            <person name="Arendt D."/>
            <person name="Savage R."/>
            <person name="Osoegawa K."/>
            <person name="de Jong P."/>
            <person name="Grimwood J."/>
            <person name="Chapman J.A."/>
            <person name="Shapiro H."/>
            <person name="Aerts A."/>
            <person name="Otillar R.P."/>
            <person name="Terry A.Y."/>
            <person name="Boore J.L."/>
            <person name="Grigoriev I.V."/>
            <person name="Lindberg D.R."/>
            <person name="Seaver E.C."/>
            <person name="Weisblat D.A."/>
            <person name="Putnam N.H."/>
            <person name="Rokhsar D.S."/>
        </authorList>
    </citation>
    <scope>NUCLEOTIDE SEQUENCE</scope>
    <source>
        <strain evidence="12 14">I ESC-2004</strain>
    </source>
</reference>
<dbReference type="EMBL" id="KB293569">
    <property type="protein sequence ID" value="ELU15824.1"/>
    <property type="molecule type" value="Genomic_DNA"/>
</dbReference>
<keyword evidence="8" id="KW-0812">Transmembrane</keyword>
<dbReference type="InterPro" id="IPR014001">
    <property type="entry name" value="Helicase_ATP-bd"/>
</dbReference>
<dbReference type="Pfam" id="PF00176">
    <property type="entry name" value="SNF2-rel_dom"/>
    <property type="match status" value="1"/>
</dbReference>
<dbReference type="InterPro" id="IPR001650">
    <property type="entry name" value="Helicase_C-like"/>
</dbReference>
<feature type="region of interest" description="Disordered" evidence="7">
    <location>
        <begin position="578"/>
        <end position="605"/>
    </location>
</feature>
<dbReference type="GO" id="GO:0006281">
    <property type="term" value="P:DNA repair"/>
    <property type="evidence" value="ECO:0007669"/>
    <property type="project" value="InterPro"/>
</dbReference>
<dbReference type="GO" id="GO:0016787">
    <property type="term" value="F:hydrolase activity"/>
    <property type="evidence" value="ECO:0007669"/>
    <property type="project" value="UniProtKB-KW"/>
</dbReference>
<protein>
    <recommendedName>
        <fullName evidence="15">Chromodomain-helicase-DNA-binding protein 1-like</fullName>
    </recommendedName>
</protein>
<feature type="domain" description="Macro" evidence="9">
    <location>
        <begin position="648"/>
        <end position="823"/>
    </location>
</feature>
<dbReference type="CDD" id="cd03331">
    <property type="entry name" value="Macro_Poa1p-like_SNF2"/>
    <property type="match status" value="1"/>
</dbReference>
<keyword evidence="8" id="KW-1133">Transmembrane helix</keyword>
<evidence type="ECO:0008006" key="15">
    <source>
        <dbReference type="Google" id="ProtNLM"/>
    </source>
</evidence>
<evidence type="ECO:0000313" key="13">
    <source>
        <dbReference type="EnsemblMetazoa" id="CapteP142589"/>
    </source>
</evidence>
<evidence type="ECO:0000256" key="7">
    <source>
        <dbReference type="SAM" id="MobiDB-lite"/>
    </source>
</evidence>
<dbReference type="OrthoDB" id="448448at2759"/>
<keyword evidence="3" id="KW-0547">Nucleotide-binding</keyword>
<dbReference type="GO" id="GO:0006338">
    <property type="term" value="P:chromatin remodeling"/>
    <property type="evidence" value="ECO:0007669"/>
    <property type="project" value="InterPro"/>
</dbReference>
<feature type="transmembrane region" description="Helical" evidence="8">
    <location>
        <begin position="815"/>
        <end position="836"/>
    </location>
</feature>
<dbReference type="SUPFAM" id="SSF52949">
    <property type="entry name" value="Macro domain-like"/>
    <property type="match status" value="1"/>
</dbReference>
<keyword evidence="8" id="KW-0472">Membrane</keyword>
<dbReference type="Gene3D" id="3.40.50.300">
    <property type="entry name" value="P-loop containing nucleotide triphosphate hydrolases"/>
    <property type="match status" value="1"/>
</dbReference>
<dbReference type="PROSITE" id="PS51192">
    <property type="entry name" value="HELICASE_ATP_BIND_1"/>
    <property type="match status" value="1"/>
</dbReference>
<reference evidence="13" key="3">
    <citation type="submission" date="2015-06" db="UniProtKB">
        <authorList>
            <consortium name="EnsemblMetazoa"/>
        </authorList>
    </citation>
    <scope>IDENTIFICATION</scope>
</reference>
<keyword evidence="5" id="KW-0067">ATP-binding</keyword>
<accession>R7VB32</accession>
<keyword evidence="6" id="KW-0539">Nucleus</keyword>
<organism evidence="12">
    <name type="scientific">Capitella teleta</name>
    <name type="common">Polychaete worm</name>
    <dbReference type="NCBI Taxonomy" id="283909"/>
    <lineage>
        <taxon>Eukaryota</taxon>
        <taxon>Metazoa</taxon>
        <taxon>Spiralia</taxon>
        <taxon>Lophotrochozoa</taxon>
        <taxon>Annelida</taxon>
        <taxon>Polychaeta</taxon>
        <taxon>Sedentaria</taxon>
        <taxon>Scolecida</taxon>
        <taxon>Capitellidae</taxon>
        <taxon>Capitella</taxon>
    </lineage>
</organism>
<dbReference type="EnsemblMetazoa" id="CapteT142589">
    <property type="protein sequence ID" value="CapteP142589"/>
    <property type="gene ID" value="CapteG142589"/>
</dbReference>
<dbReference type="SUPFAM" id="SSF52540">
    <property type="entry name" value="P-loop containing nucleoside triphosphate hydrolases"/>
    <property type="match status" value="2"/>
</dbReference>
<evidence type="ECO:0000256" key="4">
    <source>
        <dbReference type="ARBA" id="ARBA00022801"/>
    </source>
</evidence>
<reference evidence="14" key="1">
    <citation type="submission" date="2012-12" db="EMBL/GenBank/DDBJ databases">
        <authorList>
            <person name="Hellsten U."/>
            <person name="Grimwood J."/>
            <person name="Chapman J.A."/>
            <person name="Shapiro H."/>
            <person name="Aerts A."/>
            <person name="Otillar R.P."/>
            <person name="Terry A.Y."/>
            <person name="Boore J.L."/>
            <person name="Simakov O."/>
            <person name="Marletaz F."/>
            <person name="Cho S.-J."/>
            <person name="Edsinger-Gonzales E."/>
            <person name="Havlak P."/>
            <person name="Kuo D.-H."/>
            <person name="Larsson T."/>
            <person name="Lv J."/>
            <person name="Arendt D."/>
            <person name="Savage R."/>
            <person name="Osoegawa K."/>
            <person name="de Jong P."/>
            <person name="Lindberg D.R."/>
            <person name="Seaver E.C."/>
            <person name="Weisblat D.A."/>
            <person name="Putnam N.H."/>
            <person name="Grigoriev I.V."/>
            <person name="Rokhsar D.S."/>
        </authorList>
    </citation>
    <scope>NUCLEOTIDE SEQUENCE</scope>
    <source>
        <strain evidence="14">I ESC-2004</strain>
    </source>
</reference>
<feature type="domain" description="Helicase ATP-binding" evidence="10">
    <location>
        <begin position="15"/>
        <end position="180"/>
    </location>
</feature>
<evidence type="ECO:0000256" key="6">
    <source>
        <dbReference type="ARBA" id="ARBA00023242"/>
    </source>
</evidence>
<keyword evidence="4" id="KW-0378">Hydrolase</keyword>
<dbReference type="InterPro" id="IPR000330">
    <property type="entry name" value="SNF2_N"/>
</dbReference>
<feature type="domain" description="Helicase C-terminal" evidence="11">
    <location>
        <begin position="307"/>
        <end position="469"/>
    </location>
</feature>
<dbReference type="PROSITE" id="PS51154">
    <property type="entry name" value="MACRO"/>
    <property type="match status" value="1"/>
</dbReference>
<dbReference type="AlphaFoldDB" id="R7VB32"/>
<evidence type="ECO:0000256" key="5">
    <source>
        <dbReference type="ARBA" id="ARBA00022840"/>
    </source>
</evidence>
<dbReference type="InterPro" id="IPR002589">
    <property type="entry name" value="Macro_dom"/>
</dbReference>
<evidence type="ECO:0000256" key="3">
    <source>
        <dbReference type="ARBA" id="ARBA00022741"/>
    </source>
</evidence>
<dbReference type="Gene3D" id="3.40.50.10810">
    <property type="entry name" value="Tandem AAA-ATPase domain"/>
    <property type="match status" value="1"/>
</dbReference>